<name>A0ABV5CGC2_9SPHI</name>
<dbReference type="Proteomes" id="UP001580928">
    <property type="component" value="Unassembled WGS sequence"/>
</dbReference>
<evidence type="ECO:0000313" key="2">
    <source>
        <dbReference type="Proteomes" id="UP001580928"/>
    </source>
</evidence>
<accession>A0ABV5CGC2</accession>
<protein>
    <submittedName>
        <fullName evidence="1">DUF1493 family protein</fullName>
    </submittedName>
</protein>
<evidence type="ECO:0000313" key="1">
    <source>
        <dbReference type="EMBL" id="MFB5946607.1"/>
    </source>
</evidence>
<keyword evidence="2" id="KW-1185">Reference proteome</keyword>
<gene>
    <name evidence="1" type="ORF">WKR92_12295</name>
</gene>
<reference evidence="1 2" key="1">
    <citation type="submission" date="2024-04" db="EMBL/GenBank/DDBJ databases">
        <title>Albibacterium profundi sp. nov., isolated from sediment of the Challenger Deep of Mariana Trench.</title>
        <authorList>
            <person name="Wang Y."/>
        </authorList>
    </citation>
    <scope>NUCLEOTIDE SEQUENCE [LARGE SCALE GENOMIC DNA]</scope>
    <source>
        <strain evidence="1 2">RHL897</strain>
    </source>
</reference>
<organism evidence="1 2">
    <name type="scientific">Albibacterium profundi</name>
    <dbReference type="NCBI Taxonomy" id="3134906"/>
    <lineage>
        <taxon>Bacteria</taxon>
        <taxon>Pseudomonadati</taxon>
        <taxon>Bacteroidota</taxon>
        <taxon>Sphingobacteriia</taxon>
        <taxon>Sphingobacteriales</taxon>
        <taxon>Sphingobacteriaceae</taxon>
        <taxon>Albibacterium</taxon>
    </lineage>
</organism>
<sequence length="69" mass="8338">MEELNAFLKDKYDVKKLSKLEDDTVMEYFMKISGDDASEFIEDFFEHFDIYVEEFNYRRRIQLSGACFS</sequence>
<dbReference type="EMBL" id="JBBVGT010000003">
    <property type="protein sequence ID" value="MFB5946607.1"/>
    <property type="molecule type" value="Genomic_DNA"/>
</dbReference>
<proteinExistence type="predicted"/>
<comment type="caution">
    <text evidence="1">The sequence shown here is derived from an EMBL/GenBank/DDBJ whole genome shotgun (WGS) entry which is preliminary data.</text>
</comment>